<reference evidence="1" key="1">
    <citation type="submission" date="2021-02" db="EMBL/GenBank/DDBJ databases">
        <authorList>
            <person name="Dougan E. K."/>
            <person name="Rhodes N."/>
            <person name="Thang M."/>
            <person name="Chan C."/>
        </authorList>
    </citation>
    <scope>NUCLEOTIDE SEQUENCE</scope>
</reference>
<protein>
    <submittedName>
        <fullName evidence="1">Uncharacterized protein</fullName>
    </submittedName>
</protein>
<comment type="caution">
    <text evidence="1">The sequence shown here is derived from an EMBL/GenBank/DDBJ whole genome shotgun (WGS) entry which is preliminary data.</text>
</comment>
<proteinExistence type="predicted"/>
<dbReference type="EMBL" id="CAJNIZ010048170">
    <property type="protein sequence ID" value="CAE7783704.1"/>
    <property type="molecule type" value="Genomic_DNA"/>
</dbReference>
<name>A0A812YK03_SYMPI</name>
<dbReference type="AlphaFoldDB" id="A0A812YK03"/>
<evidence type="ECO:0000313" key="1">
    <source>
        <dbReference type="EMBL" id="CAE7783704.1"/>
    </source>
</evidence>
<gene>
    <name evidence="1" type="ORF">SPIL2461_LOCUS23333</name>
</gene>
<evidence type="ECO:0000313" key="2">
    <source>
        <dbReference type="Proteomes" id="UP000649617"/>
    </source>
</evidence>
<sequence length="49" mass="5593">MPPLELPPRVTVWSSNGRFVPLLWWSSIPAQCAETDKNLEMSGQMHQAR</sequence>
<organism evidence="1 2">
    <name type="scientific">Symbiodinium pilosum</name>
    <name type="common">Dinoflagellate</name>
    <dbReference type="NCBI Taxonomy" id="2952"/>
    <lineage>
        <taxon>Eukaryota</taxon>
        <taxon>Sar</taxon>
        <taxon>Alveolata</taxon>
        <taxon>Dinophyceae</taxon>
        <taxon>Suessiales</taxon>
        <taxon>Symbiodiniaceae</taxon>
        <taxon>Symbiodinium</taxon>
    </lineage>
</organism>
<dbReference type="Proteomes" id="UP000649617">
    <property type="component" value="Unassembled WGS sequence"/>
</dbReference>
<keyword evidence="2" id="KW-1185">Reference proteome</keyword>
<accession>A0A812YK03</accession>